<evidence type="ECO:0000256" key="1">
    <source>
        <dbReference type="SAM" id="MobiDB-lite"/>
    </source>
</evidence>
<name>X6LZ27_RETFI</name>
<comment type="caution">
    <text evidence="2">The sequence shown here is derived from an EMBL/GenBank/DDBJ whole genome shotgun (WGS) entry which is preliminary data.</text>
</comment>
<protein>
    <submittedName>
        <fullName evidence="2">Uncharacterized protein</fullName>
    </submittedName>
</protein>
<accession>X6LZ27</accession>
<gene>
    <name evidence="2" type="ORF">RFI_30198</name>
</gene>
<sequence>MPKKQTTKNSGLGNAIRNKQGRKNAPENRASGRMKRRQNEIKQLEVQNPNSNAPKLRSVTEVTDLQEFVDTIVEAQKYEQVKEEVQLIVKENDVGAQEAKLLAELAKFEVVKNNQQSKKKKLFCVFA</sequence>
<proteinExistence type="predicted"/>
<organism evidence="2 3">
    <name type="scientific">Reticulomyxa filosa</name>
    <dbReference type="NCBI Taxonomy" id="46433"/>
    <lineage>
        <taxon>Eukaryota</taxon>
        <taxon>Sar</taxon>
        <taxon>Rhizaria</taxon>
        <taxon>Retaria</taxon>
        <taxon>Foraminifera</taxon>
        <taxon>Monothalamids</taxon>
        <taxon>Reticulomyxidae</taxon>
        <taxon>Reticulomyxa</taxon>
    </lineage>
</organism>
<evidence type="ECO:0000313" key="3">
    <source>
        <dbReference type="Proteomes" id="UP000023152"/>
    </source>
</evidence>
<evidence type="ECO:0000313" key="2">
    <source>
        <dbReference type="EMBL" id="ETO07193.1"/>
    </source>
</evidence>
<dbReference type="EMBL" id="ASPP01026394">
    <property type="protein sequence ID" value="ETO07193.1"/>
    <property type="molecule type" value="Genomic_DNA"/>
</dbReference>
<feature type="region of interest" description="Disordered" evidence="1">
    <location>
        <begin position="1"/>
        <end position="40"/>
    </location>
</feature>
<keyword evidence="3" id="KW-1185">Reference proteome</keyword>
<dbReference type="Proteomes" id="UP000023152">
    <property type="component" value="Unassembled WGS sequence"/>
</dbReference>
<reference evidence="2 3" key="1">
    <citation type="journal article" date="2013" name="Curr. Biol.">
        <title>The Genome of the Foraminiferan Reticulomyxa filosa.</title>
        <authorList>
            <person name="Glockner G."/>
            <person name="Hulsmann N."/>
            <person name="Schleicher M."/>
            <person name="Noegel A.A."/>
            <person name="Eichinger L."/>
            <person name="Gallinger C."/>
            <person name="Pawlowski J."/>
            <person name="Sierra R."/>
            <person name="Euteneuer U."/>
            <person name="Pillet L."/>
            <person name="Moustafa A."/>
            <person name="Platzer M."/>
            <person name="Groth M."/>
            <person name="Szafranski K."/>
            <person name="Schliwa M."/>
        </authorList>
    </citation>
    <scope>NUCLEOTIDE SEQUENCE [LARGE SCALE GENOMIC DNA]</scope>
</reference>
<dbReference type="AlphaFoldDB" id="X6LZ27"/>